<dbReference type="EMBL" id="DXGC01000087">
    <property type="protein sequence ID" value="HIW92108.1"/>
    <property type="molecule type" value="Genomic_DNA"/>
</dbReference>
<organism evidence="2 3">
    <name type="scientific">Candidatus Corynebacterium avicola</name>
    <dbReference type="NCBI Taxonomy" id="2838527"/>
    <lineage>
        <taxon>Bacteria</taxon>
        <taxon>Bacillati</taxon>
        <taxon>Actinomycetota</taxon>
        <taxon>Actinomycetes</taxon>
        <taxon>Mycobacteriales</taxon>
        <taxon>Corynebacteriaceae</taxon>
        <taxon>Corynebacterium</taxon>
    </lineage>
</organism>
<dbReference type="InterPro" id="IPR028973">
    <property type="entry name" value="PhnB-like"/>
</dbReference>
<accession>A0A9D1RRT8</accession>
<reference evidence="2" key="1">
    <citation type="journal article" date="2021" name="PeerJ">
        <title>Extensive microbial diversity within the chicken gut microbiome revealed by metagenomics and culture.</title>
        <authorList>
            <person name="Gilroy R."/>
            <person name="Ravi A."/>
            <person name="Getino M."/>
            <person name="Pursley I."/>
            <person name="Horton D.L."/>
            <person name="Alikhan N.F."/>
            <person name="Baker D."/>
            <person name="Gharbi K."/>
            <person name="Hall N."/>
            <person name="Watson M."/>
            <person name="Adriaenssens E.M."/>
            <person name="Foster-Nyarko E."/>
            <person name="Jarju S."/>
            <person name="Secka A."/>
            <person name="Antonio M."/>
            <person name="Oren A."/>
            <person name="Chaudhuri R.R."/>
            <person name="La Ragione R."/>
            <person name="Hildebrand F."/>
            <person name="Pallen M.J."/>
        </authorList>
    </citation>
    <scope>NUCLEOTIDE SEQUENCE</scope>
    <source>
        <strain evidence="2">CHK32-1732</strain>
    </source>
</reference>
<dbReference type="Proteomes" id="UP000824190">
    <property type="component" value="Unassembled WGS sequence"/>
</dbReference>
<gene>
    <name evidence="2" type="ORF">H9870_10660</name>
</gene>
<dbReference type="PANTHER" id="PTHR33990">
    <property type="entry name" value="PROTEIN YJDN-RELATED"/>
    <property type="match status" value="1"/>
</dbReference>
<evidence type="ECO:0000313" key="3">
    <source>
        <dbReference type="Proteomes" id="UP000824190"/>
    </source>
</evidence>
<dbReference type="CDD" id="cd06588">
    <property type="entry name" value="PhnB_like"/>
    <property type="match status" value="1"/>
</dbReference>
<proteinExistence type="predicted"/>
<sequence>MSTWLNPYLTFRDTAAEAMAFYQSVFGGELQTLTFGQGGGSDDPAKVDLLMHSHLETADGWTFMASDAAEHDPRDVDARPVTLTIGGTEDELDKITGWFDALADGGEVSHPLQKQLWGDVFGQLRDRFGINWMVNIAAGGTPE</sequence>
<dbReference type="PANTHER" id="PTHR33990:SF1">
    <property type="entry name" value="PROTEIN YJDN"/>
    <property type="match status" value="1"/>
</dbReference>
<name>A0A9D1RRT8_9CORY</name>
<evidence type="ECO:0000313" key="2">
    <source>
        <dbReference type="EMBL" id="HIW92108.1"/>
    </source>
</evidence>
<dbReference type="Pfam" id="PF00903">
    <property type="entry name" value="Glyoxalase"/>
    <property type="match status" value="1"/>
</dbReference>
<protein>
    <submittedName>
        <fullName evidence="2">VOC family protein</fullName>
    </submittedName>
</protein>
<dbReference type="AlphaFoldDB" id="A0A9D1RRT8"/>
<dbReference type="InterPro" id="IPR004360">
    <property type="entry name" value="Glyas_Fos-R_dOase_dom"/>
</dbReference>
<dbReference type="SUPFAM" id="SSF54593">
    <property type="entry name" value="Glyoxalase/Bleomycin resistance protein/Dihydroxybiphenyl dioxygenase"/>
    <property type="match status" value="1"/>
</dbReference>
<feature type="domain" description="Glyoxalase/fosfomycin resistance/dioxygenase" evidence="1">
    <location>
        <begin position="5"/>
        <end position="134"/>
    </location>
</feature>
<dbReference type="InterPro" id="IPR029068">
    <property type="entry name" value="Glyas_Bleomycin-R_OHBP_Dase"/>
</dbReference>
<comment type="caution">
    <text evidence="2">The sequence shown here is derived from an EMBL/GenBank/DDBJ whole genome shotgun (WGS) entry which is preliminary data.</text>
</comment>
<dbReference type="Gene3D" id="3.10.180.10">
    <property type="entry name" value="2,3-Dihydroxybiphenyl 1,2-Dioxygenase, domain 1"/>
    <property type="match status" value="1"/>
</dbReference>
<evidence type="ECO:0000259" key="1">
    <source>
        <dbReference type="Pfam" id="PF00903"/>
    </source>
</evidence>
<reference evidence="2" key="2">
    <citation type="submission" date="2021-04" db="EMBL/GenBank/DDBJ databases">
        <authorList>
            <person name="Gilroy R."/>
        </authorList>
    </citation>
    <scope>NUCLEOTIDE SEQUENCE</scope>
    <source>
        <strain evidence="2">CHK32-1732</strain>
    </source>
</reference>